<name>A0A0L6USS8_9BASI</name>
<protein>
    <recommendedName>
        <fullName evidence="9">Signal recognition particle subunit SRP68</fullName>
    </recommendedName>
</protein>
<comment type="subcellular location">
    <subcellularLocation>
        <location evidence="1">Cytoplasm</location>
    </subcellularLocation>
    <subcellularLocation>
        <location evidence="2">Nucleus</location>
        <location evidence="2">Nucleolus</location>
    </subcellularLocation>
</comment>
<dbReference type="Pfam" id="PF16969">
    <property type="entry name" value="SRP68"/>
    <property type="match status" value="2"/>
</dbReference>
<dbReference type="InterPro" id="IPR026258">
    <property type="entry name" value="SRP68"/>
</dbReference>
<keyword evidence="12" id="KW-1185">Reference proteome</keyword>
<dbReference type="Proteomes" id="UP000037035">
    <property type="component" value="Unassembled WGS sequence"/>
</dbReference>
<keyword evidence="4" id="KW-0963">Cytoplasm</keyword>
<comment type="similarity">
    <text evidence="3">Belongs to the SRP68 family.</text>
</comment>
<reference evidence="11 12" key="1">
    <citation type="submission" date="2015-08" db="EMBL/GenBank/DDBJ databases">
        <title>Next Generation Sequencing and Analysis of the Genome of Puccinia sorghi L Schw, the Causal Agent of Maize Common Rust.</title>
        <authorList>
            <person name="Rochi L."/>
            <person name="Burguener G."/>
            <person name="Darino M."/>
            <person name="Turjanski A."/>
            <person name="Kreff E."/>
            <person name="Dieguez M.J."/>
            <person name="Sacco F."/>
        </authorList>
    </citation>
    <scope>NUCLEOTIDE SEQUENCE [LARGE SCALE GENOMIC DNA]</scope>
    <source>
        <strain evidence="11 12">RO10H11247</strain>
    </source>
</reference>
<keyword evidence="5" id="KW-0694">RNA-binding</keyword>
<dbReference type="InterPro" id="IPR038253">
    <property type="entry name" value="SRP68_N_sf"/>
</dbReference>
<gene>
    <name evidence="11" type="ORF">VP01_388g6</name>
</gene>
<dbReference type="PANTHER" id="PTHR12860:SF0">
    <property type="entry name" value="SIGNAL RECOGNITION PARTICLE SUBUNIT SRP68"/>
    <property type="match status" value="1"/>
</dbReference>
<dbReference type="AlphaFoldDB" id="A0A0L6USS8"/>
<dbReference type="EMBL" id="LAVV01008934">
    <property type="protein sequence ID" value="KNZ51603.1"/>
    <property type="molecule type" value="Genomic_DNA"/>
</dbReference>
<feature type="region of interest" description="Disordered" evidence="10">
    <location>
        <begin position="105"/>
        <end position="131"/>
    </location>
</feature>
<dbReference type="OrthoDB" id="10255118at2759"/>
<dbReference type="VEuPathDB" id="FungiDB:VP01_388g6"/>
<evidence type="ECO:0000256" key="7">
    <source>
        <dbReference type="ARBA" id="ARBA00023242"/>
    </source>
</evidence>
<keyword evidence="6" id="KW-0733">Signal recognition particle</keyword>
<feature type="region of interest" description="Disordered" evidence="10">
    <location>
        <begin position="320"/>
        <end position="340"/>
    </location>
</feature>
<dbReference type="InterPro" id="IPR034652">
    <property type="entry name" value="SRP68-RBD"/>
</dbReference>
<dbReference type="Gene3D" id="1.10.3450.40">
    <property type="entry name" value="Signal recognition particle, SRP68 subunit, RNA-binding domain"/>
    <property type="match status" value="1"/>
</dbReference>
<evidence type="ECO:0000256" key="10">
    <source>
        <dbReference type="SAM" id="MobiDB-lite"/>
    </source>
</evidence>
<dbReference type="GO" id="GO:0030942">
    <property type="term" value="F:endoplasmic reticulum signal peptide binding"/>
    <property type="evidence" value="ECO:0007669"/>
    <property type="project" value="InterPro"/>
</dbReference>
<evidence type="ECO:0000256" key="9">
    <source>
        <dbReference type="ARBA" id="ARBA00029498"/>
    </source>
</evidence>
<comment type="caution">
    <text evidence="11">The sequence shown here is derived from an EMBL/GenBank/DDBJ whole genome shotgun (WGS) entry which is preliminary data.</text>
</comment>
<keyword evidence="8" id="KW-0687">Ribonucleoprotein</keyword>
<evidence type="ECO:0000256" key="2">
    <source>
        <dbReference type="ARBA" id="ARBA00004604"/>
    </source>
</evidence>
<evidence type="ECO:0000256" key="4">
    <source>
        <dbReference type="ARBA" id="ARBA00022490"/>
    </source>
</evidence>
<evidence type="ECO:0000256" key="5">
    <source>
        <dbReference type="ARBA" id="ARBA00022884"/>
    </source>
</evidence>
<dbReference type="GO" id="GO:0005047">
    <property type="term" value="F:signal recognition particle binding"/>
    <property type="evidence" value="ECO:0007669"/>
    <property type="project" value="InterPro"/>
</dbReference>
<evidence type="ECO:0000313" key="12">
    <source>
        <dbReference type="Proteomes" id="UP000037035"/>
    </source>
</evidence>
<dbReference type="GO" id="GO:0005730">
    <property type="term" value="C:nucleolus"/>
    <property type="evidence" value="ECO:0007669"/>
    <property type="project" value="UniProtKB-SubCell"/>
</dbReference>
<feature type="compositionally biased region" description="Polar residues" evidence="10">
    <location>
        <begin position="105"/>
        <end position="123"/>
    </location>
</feature>
<dbReference type="PANTHER" id="PTHR12860">
    <property type="entry name" value="SIGNAL RECOGNITION PARTICLE 68 KDA PROTEIN"/>
    <property type="match status" value="1"/>
</dbReference>
<dbReference type="GO" id="GO:0008312">
    <property type="term" value="F:7S RNA binding"/>
    <property type="evidence" value="ECO:0007669"/>
    <property type="project" value="InterPro"/>
</dbReference>
<keyword evidence="7" id="KW-0539">Nucleus</keyword>
<evidence type="ECO:0000313" key="11">
    <source>
        <dbReference type="EMBL" id="KNZ51603.1"/>
    </source>
</evidence>
<organism evidence="11 12">
    <name type="scientific">Puccinia sorghi</name>
    <dbReference type="NCBI Taxonomy" id="27349"/>
    <lineage>
        <taxon>Eukaryota</taxon>
        <taxon>Fungi</taxon>
        <taxon>Dikarya</taxon>
        <taxon>Basidiomycota</taxon>
        <taxon>Pucciniomycotina</taxon>
        <taxon>Pucciniomycetes</taxon>
        <taxon>Pucciniales</taxon>
        <taxon>Pucciniaceae</taxon>
        <taxon>Puccinia</taxon>
    </lineage>
</organism>
<feature type="region of interest" description="Disordered" evidence="10">
    <location>
        <begin position="701"/>
        <end position="774"/>
    </location>
</feature>
<feature type="compositionally biased region" description="Polar residues" evidence="10">
    <location>
        <begin position="806"/>
        <end position="822"/>
    </location>
</feature>
<evidence type="ECO:0000256" key="1">
    <source>
        <dbReference type="ARBA" id="ARBA00004496"/>
    </source>
</evidence>
<accession>A0A0L6USS8</accession>
<evidence type="ECO:0000256" key="8">
    <source>
        <dbReference type="ARBA" id="ARBA00023274"/>
    </source>
</evidence>
<proteinExistence type="inferred from homology"/>
<dbReference type="GO" id="GO:0005786">
    <property type="term" value="C:signal recognition particle, endoplasmic reticulum targeting"/>
    <property type="evidence" value="ECO:0007669"/>
    <property type="project" value="UniProtKB-KW"/>
</dbReference>
<feature type="region of interest" description="Disordered" evidence="10">
    <location>
        <begin position="796"/>
        <end position="822"/>
    </location>
</feature>
<sequence>MASIDLLCIVNEERKKYGLMDYDYHRYRTHCTKKLRNLRKSTGLQQVYNHKTKQLVGKRSVDSMAEGISDNNLKYFLVNLFQVEHAWASSRELKEQIQSILKNAANRSTQQAQQKSEQPNSRPRTGVTRVRHHSNNRLSKAIQLSDRFLALCHSSESLSIRTLAQVHIHRLYMRGLLDFELARWESTLDHFALSCVILQALGNSTDQTDHKKRAIFEESIDELAPMIRYCAYKTGSNAPEIEKFCQERLDQNQMGDKLVEKDWPEIKSLVESSKQIVQQTIELKWIDKVIPIRNPELVDLITSLQKADRVLLSTLKCGTHKPSVSADESRPGNSNKKRKRQEFLQAKNPKMNEKNFISATAAFDQALSTYVNVETHMQALVESNNRALELNSTTQRFDQQSTILAVIHSVVGFRLLSTRVNRDVGLVHKLEKKLLKQESRVNDRIRKNPKNYRQINRLVLASSPHRQPASKVQSHPNQPSSNHTYETNHIKALLIKRRQAKMFPSLLKLFDDILFNLERIKQLKMIEDEHEHYAKIECKVSFFKAYRSLIQSKSYLLVEKFLESYVLQQKSNFYLRQTRMNIEEVEELEDDGIDEPAKEMHDLNEQFMRFERGDLSAICEDVQERLRKQIIDEWWRSDGSKAGEKGVGGQTINSLAQTKLAQLSLGDDDTNGRATGKTTPQVFDLAFNYVTQFDWNRLDPTASHVPSPRSSKIQQTSEAVPPPSSSAATRSTSHIIPASHAQPQDQDPPPSKKSAALGTCGTRPLGWAGPRNAGFPAGIPRRGRSAFRHCCAGMGSGHHPGHSSGRISNPTRIDSLLSSGWA</sequence>
<evidence type="ECO:0000256" key="6">
    <source>
        <dbReference type="ARBA" id="ARBA00023135"/>
    </source>
</evidence>
<dbReference type="STRING" id="27349.A0A0L6USS8"/>
<dbReference type="GO" id="GO:0006614">
    <property type="term" value="P:SRP-dependent cotranslational protein targeting to membrane"/>
    <property type="evidence" value="ECO:0007669"/>
    <property type="project" value="InterPro"/>
</dbReference>
<evidence type="ECO:0000256" key="3">
    <source>
        <dbReference type="ARBA" id="ARBA00009352"/>
    </source>
</evidence>
<dbReference type="CDD" id="cd15481">
    <property type="entry name" value="SRP68-RBD"/>
    <property type="match status" value="1"/>
</dbReference>